<dbReference type="InterPro" id="IPR036086">
    <property type="entry name" value="ParB/Sulfiredoxin_sf"/>
</dbReference>
<reference evidence="4" key="1">
    <citation type="journal article" date="2019" name="Int. J. Syst. Evol. Microbiol.">
        <title>The Global Catalogue of Microorganisms (GCM) 10K type strain sequencing project: providing services to taxonomists for standard genome sequencing and annotation.</title>
        <authorList>
            <consortium name="The Broad Institute Genomics Platform"/>
            <consortium name="The Broad Institute Genome Sequencing Center for Infectious Disease"/>
            <person name="Wu L."/>
            <person name="Ma J."/>
        </authorList>
    </citation>
    <scope>NUCLEOTIDE SEQUENCE [LARGE SCALE GENOMIC DNA]</scope>
    <source>
        <strain evidence="4">JCM 18410</strain>
    </source>
</reference>
<dbReference type="SUPFAM" id="SSF110849">
    <property type="entry name" value="ParB/Sulfiredoxin"/>
    <property type="match status" value="1"/>
</dbReference>
<dbReference type="Proteomes" id="UP001500124">
    <property type="component" value="Unassembled WGS sequence"/>
</dbReference>
<dbReference type="SMART" id="SM00470">
    <property type="entry name" value="ParB"/>
    <property type="match status" value="1"/>
</dbReference>
<evidence type="ECO:0000259" key="2">
    <source>
        <dbReference type="SMART" id="SM00470"/>
    </source>
</evidence>
<protein>
    <submittedName>
        <fullName evidence="3">ParB N-terminal domain-containing protein</fullName>
    </submittedName>
</protein>
<dbReference type="EMBL" id="BAABKC010000001">
    <property type="protein sequence ID" value="GAA5041119.1"/>
    <property type="molecule type" value="Genomic_DNA"/>
</dbReference>
<gene>
    <name evidence="3" type="ORF">GCM10023336_00930</name>
</gene>
<organism evidence="3 4">
    <name type="scientific">Streptomyces similanensis</name>
    <dbReference type="NCBI Taxonomy" id="1274988"/>
    <lineage>
        <taxon>Bacteria</taxon>
        <taxon>Bacillati</taxon>
        <taxon>Actinomycetota</taxon>
        <taxon>Actinomycetes</taxon>
        <taxon>Kitasatosporales</taxon>
        <taxon>Streptomycetaceae</taxon>
        <taxon>Streptomyces</taxon>
    </lineage>
</organism>
<name>A0ABP9JPZ3_9ACTN</name>
<comment type="caution">
    <text evidence="3">The sequence shown here is derived from an EMBL/GenBank/DDBJ whole genome shotgun (WGS) entry which is preliminary data.</text>
</comment>
<keyword evidence="4" id="KW-1185">Reference proteome</keyword>
<accession>A0ABP9JPZ3</accession>
<feature type="domain" description="ParB-like N-terminal" evidence="2">
    <location>
        <begin position="5"/>
        <end position="89"/>
    </location>
</feature>
<feature type="region of interest" description="Disordered" evidence="1">
    <location>
        <begin position="202"/>
        <end position="223"/>
    </location>
</feature>
<evidence type="ECO:0000313" key="4">
    <source>
        <dbReference type="Proteomes" id="UP001500124"/>
    </source>
</evidence>
<dbReference type="Gene3D" id="1.10.260.40">
    <property type="entry name" value="lambda repressor-like DNA-binding domains"/>
    <property type="match status" value="1"/>
</dbReference>
<dbReference type="InterPro" id="IPR010982">
    <property type="entry name" value="Lambda_DNA-bd_dom_sf"/>
</dbReference>
<evidence type="ECO:0000313" key="3">
    <source>
        <dbReference type="EMBL" id="GAA5041119.1"/>
    </source>
</evidence>
<dbReference type="InterPro" id="IPR003115">
    <property type="entry name" value="ParB_N"/>
</dbReference>
<proteinExistence type="predicted"/>
<evidence type="ECO:0000256" key="1">
    <source>
        <dbReference type="SAM" id="MobiDB-lite"/>
    </source>
</evidence>
<sequence length="341" mass="37022">MRGVVSVPIASLLPADSPRLEGQAPEHVARLTAVETPLPPILVDRRSMRVIDGMHRLAAAFRKGEATILVEFFDGTADEAFLRAVEANVTHGLPLSREDRRAATERIIASHPEMSDRAIARVAGLGAKTVAAIRRGLAGEATRLNARVGRDGKVRPLNGAEGRERAAALIAERPRASLREVARLAGVSPATVSDVRRRLLSGEPPVAEQTPRPQTCASGPAEPGAVAVERTSPEPGAVAVERTSPEPVRAVEPRASVRDGRLLEPDPVTLLDRLLNDPSLRHREEERRLFRVLQRNAIEERCWSKLVAAVPSHCGDLVVDLARRYAETWLEVAQELDEAAE</sequence>